<dbReference type="GO" id="GO:0010605">
    <property type="term" value="P:negative regulation of macromolecule metabolic process"/>
    <property type="evidence" value="ECO:0007669"/>
    <property type="project" value="UniProtKB-ARBA"/>
</dbReference>
<feature type="region of interest" description="Disordered" evidence="1">
    <location>
        <begin position="587"/>
        <end position="663"/>
    </location>
</feature>
<feature type="region of interest" description="Disordered" evidence="1">
    <location>
        <begin position="43"/>
        <end position="69"/>
    </location>
</feature>
<dbReference type="PANTHER" id="PTHR12271:SF40">
    <property type="entry name" value="POLY(A) RNA POLYMERASE GLD2"/>
    <property type="match status" value="1"/>
</dbReference>
<dbReference type="Proteomes" id="UP001218218">
    <property type="component" value="Unassembled WGS sequence"/>
</dbReference>
<dbReference type="InterPro" id="IPR054708">
    <property type="entry name" value="MTPAP-like_central"/>
</dbReference>
<feature type="compositionally biased region" description="Basic and acidic residues" evidence="1">
    <location>
        <begin position="640"/>
        <end position="650"/>
    </location>
</feature>
<feature type="domain" description="Poly(A) RNA polymerase mitochondrial-like central palm" evidence="2">
    <location>
        <begin position="118"/>
        <end position="246"/>
    </location>
</feature>
<accession>A0AAD7F390</accession>
<dbReference type="GO" id="GO:0016779">
    <property type="term" value="F:nucleotidyltransferase activity"/>
    <property type="evidence" value="ECO:0007669"/>
    <property type="project" value="UniProtKB-ARBA"/>
</dbReference>
<dbReference type="InterPro" id="IPR043519">
    <property type="entry name" value="NT_sf"/>
</dbReference>
<dbReference type="AlphaFoldDB" id="A0AAD7F390"/>
<keyword evidence="4" id="KW-1185">Reference proteome</keyword>
<protein>
    <recommendedName>
        <fullName evidence="2">Poly(A) RNA polymerase mitochondrial-like central palm domain-containing protein</fullName>
    </recommendedName>
</protein>
<evidence type="ECO:0000256" key="1">
    <source>
        <dbReference type="SAM" id="MobiDB-lite"/>
    </source>
</evidence>
<evidence type="ECO:0000259" key="2">
    <source>
        <dbReference type="Pfam" id="PF22600"/>
    </source>
</evidence>
<dbReference type="Gene3D" id="1.10.1410.10">
    <property type="match status" value="1"/>
</dbReference>
<evidence type="ECO:0000313" key="4">
    <source>
        <dbReference type="Proteomes" id="UP001218218"/>
    </source>
</evidence>
<reference evidence="3" key="1">
    <citation type="submission" date="2023-03" db="EMBL/GenBank/DDBJ databases">
        <title>Massive genome expansion in bonnet fungi (Mycena s.s.) driven by repeated elements and novel gene families across ecological guilds.</title>
        <authorList>
            <consortium name="Lawrence Berkeley National Laboratory"/>
            <person name="Harder C.B."/>
            <person name="Miyauchi S."/>
            <person name="Viragh M."/>
            <person name="Kuo A."/>
            <person name="Thoen E."/>
            <person name="Andreopoulos B."/>
            <person name="Lu D."/>
            <person name="Skrede I."/>
            <person name="Drula E."/>
            <person name="Henrissat B."/>
            <person name="Morin E."/>
            <person name="Kohler A."/>
            <person name="Barry K."/>
            <person name="LaButti K."/>
            <person name="Morin E."/>
            <person name="Salamov A."/>
            <person name="Lipzen A."/>
            <person name="Mereny Z."/>
            <person name="Hegedus B."/>
            <person name="Baldrian P."/>
            <person name="Stursova M."/>
            <person name="Weitz H."/>
            <person name="Taylor A."/>
            <person name="Grigoriev I.V."/>
            <person name="Nagy L.G."/>
            <person name="Martin F."/>
            <person name="Kauserud H."/>
        </authorList>
    </citation>
    <scope>NUCLEOTIDE SEQUENCE</scope>
    <source>
        <strain evidence="3">CBHHK002</strain>
    </source>
</reference>
<feature type="region of interest" description="Disordered" evidence="1">
    <location>
        <begin position="477"/>
        <end position="546"/>
    </location>
</feature>
<feature type="compositionally biased region" description="Basic residues" evidence="1">
    <location>
        <begin position="536"/>
        <end position="545"/>
    </location>
</feature>
<proteinExistence type="predicted"/>
<dbReference type="SUPFAM" id="SSF81301">
    <property type="entry name" value="Nucleotidyltransferase"/>
    <property type="match status" value="1"/>
</dbReference>
<name>A0AAD7F390_9AGAR</name>
<feature type="compositionally biased region" description="Low complexity" evidence="1">
    <location>
        <begin position="594"/>
        <end position="605"/>
    </location>
</feature>
<dbReference type="Gene3D" id="3.30.460.10">
    <property type="entry name" value="Beta Polymerase, domain 2"/>
    <property type="match status" value="1"/>
</dbReference>
<dbReference type="EMBL" id="JARIHO010000003">
    <property type="protein sequence ID" value="KAJ7363790.1"/>
    <property type="molecule type" value="Genomic_DNA"/>
</dbReference>
<organism evidence="3 4">
    <name type="scientific">Mycena albidolilacea</name>
    <dbReference type="NCBI Taxonomy" id="1033008"/>
    <lineage>
        <taxon>Eukaryota</taxon>
        <taxon>Fungi</taxon>
        <taxon>Dikarya</taxon>
        <taxon>Basidiomycota</taxon>
        <taxon>Agaricomycotina</taxon>
        <taxon>Agaricomycetes</taxon>
        <taxon>Agaricomycetidae</taxon>
        <taxon>Agaricales</taxon>
        <taxon>Marasmiineae</taxon>
        <taxon>Mycenaceae</taxon>
        <taxon>Mycena</taxon>
    </lineage>
</organism>
<feature type="compositionally biased region" description="Basic and acidic residues" evidence="1">
    <location>
        <begin position="522"/>
        <end position="535"/>
    </location>
</feature>
<dbReference type="CDD" id="cd05402">
    <property type="entry name" value="NT_PAP_TUTase"/>
    <property type="match status" value="1"/>
</dbReference>
<dbReference type="Pfam" id="PF22600">
    <property type="entry name" value="MTPAP-like_central"/>
    <property type="match status" value="1"/>
</dbReference>
<gene>
    <name evidence="3" type="ORF">DFH08DRAFT_837577</name>
</gene>
<comment type="caution">
    <text evidence="3">The sequence shown here is derived from an EMBL/GenBank/DDBJ whole genome shotgun (WGS) entry which is preliminary data.</text>
</comment>
<sequence length="663" mass="74446">MTPPKPISLEGRGRKLAEDQGGWGLNSPVHKPSFWRPAHVREPLTLPTNSGSSGPLHAPPVTGTGTTNSVPLARETRAGIAYKNVLPKPKGFHTTAYCAARRVPELRKVIGRALDPTVLQSRRQTLFMVQDAIQKAFGTDYRVELFGSTRYGISSAKSDLDMVLLDPHHPYGAAPGYEWDVQQTPVYNLRTVTKILKKAGFFIFETLPQASVPIIKFIDNRTGHRVDLNINDRLGVLNSDLIKRYCELNPVLVPMIQYVKLWAKPLGLNSPSRNHLNKPMTFSSYALVMMTIGFLQHRGLLPNLQEDLPPLEPGKLKGTFWLHKPRILCCDVRYNMAEDWTPPEDIPVEQLMQDWFNFWGHSFKFEDEMISIREGGRIPRPPRVSGGTPFNGLFWNIDPFIRTKNITGNIARGSLLRFTLECRNSAASKEFEQDVLPRPRSYDQTEKIAGLDELMTPLEMRSATWIPVDEIPSWNRTIPNGNRDLPPHQCLSPNRPEELSAPATPGSSTESLLEILASPLDTGKRTKPDKKEAGKKAGKKTKPIRTKTEWSVGEEFPVIWHDPLEVSKLADDEVEVEVKVDVDFEVDTPKNLSETADGGAAETAGQPPRIPDPNDSTAATNDQEFDYDPTLRFDGFGRFLRPEPRRRPPPEEPEEDQVGFGLR</sequence>
<evidence type="ECO:0000313" key="3">
    <source>
        <dbReference type="EMBL" id="KAJ7363790.1"/>
    </source>
</evidence>
<feature type="region of interest" description="Disordered" evidence="1">
    <location>
        <begin position="1"/>
        <end position="30"/>
    </location>
</feature>
<dbReference type="SUPFAM" id="SSF81631">
    <property type="entry name" value="PAP/OAS1 substrate-binding domain"/>
    <property type="match status" value="1"/>
</dbReference>
<dbReference type="PANTHER" id="PTHR12271">
    <property type="entry name" value="POLY A POLYMERASE CID PAP -RELATED"/>
    <property type="match status" value="1"/>
</dbReference>
<dbReference type="GO" id="GO:0031123">
    <property type="term" value="P:RNA 3'-end processing"/>
    <property type="evidence" value="ECO:0007669"/>
    <property type="project" value="TreeGrafter"/>
</dbReference>